<sequence>MAIIILPDAQEDLLALQRYMLKQWGLELSAKAENEIFNLLDQIEAGKRSGQPVPELAEVGITDYLGVLTSHHRIVYRKINGVVFVYIVAGQQQDFMSLLTRRVMQRL</sequence>
<proteinExistence type="predicted"/>
<gene>
    <name evidence="2" type="ORF">DFR37_11599</name>
</gene>
<dbReference type="Proteomes" id="UP000253628">
    <property type="component" value="Unassembled WGS sequence"/>
</dbReference>
<keyword evidence="3" id="KW-1185">Reference proteome</keyword>
<keyword evidence="1" id="KW-1277">Toxin-antitoxin system</keyword>
<dbReference type="OrthoDB" id="8855882at2"/>
<dbReference type="InterPro" id="IPR035093">
    <property type="entry name" value="RelE/ParE_toxin_dom_sf"/>
</dbReference>
<evidence type="ECO:0000313" key="2">
    <source>
        <dbReference type="EMBL" id="RBP35825.1"/>
    </source>
</evidence>
<dbReference type="Pfam" id="PF05016">
    <property type="entry name" value="ParE_toxin"/>
    <property type="match status" value="1"/>
</dbReference>
<comment type="caution">
    <text evidence="2">The sequence shown here is derived from an EMBL/GenBank/DDBJ whole genome shotgun (WGS) entry which is preliminary data.</text>
</comment>
<dbReference type="RefSeq" id="WP_113934933.1">
    <property type="nucleotide sequence ID" value="NZ_JACCEU010000011.1"/>
</dbReference>
<reference evidence="2 3" key="1">
    <citation type="submission" date="2018-06" db="EMBL/GenBank/DDBJ databases">
        <title>Genomic Encyclopedia of Type Strains, Phase IV (KMG-IV): sequencing the most valuable type-strain genomes for metagenomic binning, comparative biology and taxonomic classification.</title>
        <authorList>
            <person name="Goeker M."/>
        </authorList>
    </citation>
    <scope>NUCLEOTIDE SEQUENCE [LARGE SCALE GENOMIC DNA]</scope>
    <source>
        <strain evidence="2 3">DSM 25520</strain>
    </source>
</reference>
<evidence type="ECO:0000313" key="3">
    <source>
        <dbReference type="Proteomes" id="UP000253628"/>
    </source>
</evidence>
<dbReference type="EMBL" id="QNRQ01000015">
    <property type="protein sequence ID" value="RBP35825.1"/>
    <property type="molecule type" value="Genomic_DNA"/>
</dbReference>
<evidence type="ECO:0000256" key="1">
    <source>
        <dbReference type="ARBA" id="ARBA00022649"/>
    </source>
</evidence>
<name>A0A366H3I1_9BURK</name>
<dbReference type="Gene3D" id="3.30.2310.20">
    <property type="entry name" value="RelE-like"/>
    <property type="match status" value="1"/>
</dbReference>
<protein>
    <submittedName>
        <fullName evidence="2">Plasmid stabilization system protein ParE</fullName>
    </submittedName>
</protein>
<dbReference type="InterPro" id="IPR007712">
    <property type="entry name" value="RelE/ParE_toxin"/>
</dbReference>
<accession>A0A366H3I1</accession>
<organism evidence="2 3">
    <name type="scientific">Eoetvoesiella caeni</name>
    <dbReference type="NCBI Taxonomy" id="645616"/>
    <lineage>
        <taxon>Bacteria</taxon>
        <taxon>Pseudomonadati</taxon>
        <taxon>Pseudomonadota</taxon>
        <taxon>Betaproteobacteria</taxon>
        <taxon>Burkholderiales</taxon>
        <taxon>Alcaligenaceae</taxon>
        <taxon>Eoetvoesiella</taxon>
    </lineage>
</organism>
<dbReference type="AlphaFoldDB" id="A0A366H3I1"/>